<evidence type="ECO:0000256" key="8">
    <source>
        <dbReference type="ARBA" id="ARBA00018179"/>
    </source>
</evidence>
<dbReference type="PANTHER" id="PTHR42825">
    <property type="entry name" value="AMINO ACID AMINOTRANSFERASE"/>
    <property type="match status" value="1"/>
</dbReference>
<evidence type="ECO:0000256" key="12">
    <source>
        <dbReference type="ARBA" id="ARBA00048212"/>
    </source>
</evidence>
<proteinExistence type="inferred from homology"/>
<comment type="pathway">
    <text evidence="5 19">Amino-acid biosynthesis; L-leucine biosynthesis; L-leucine from 3-methyl-2-oxobutanoate: step 4/4.</text>
</comment>
<dbReference type="Proteomes" id="UP000653472">
    <property type="component" value="Unassembled WGS sequence"/>
</dbReference>
<evidence type="ECO:0000256" key="11">
    <source>
        <dbReference type="ARBA" id="ARBA00022898"/>
    </source>
</evidence>
<evidence type="ECO:0000256" key="10">
    <source>
        <dbReference type="ARBA" id="ARBA00022679"/>
    </source>
</evidence>
<dbReference type="Gene3D" id="3.20.10.10">
    <property type="entry name" value="D-amino Acid Aminotransferase, subunit A, domain 2"/>
    <property type="match status" value="1"/>
</dbReference>
<keyword evidence="10 18" id="KW-0808">Transferase</keyword>
<dbReference type="NCBIfam" id="NF009897">
    <property type="entry name" value="PRK13357.1"/>
    <property type="match status" value="1"/>
</dbReference>
<dbReference type="AlphaFoldDB" id="A0A970B7I7"/>
<comment type="catalytic activity">
    <reaction evidence="12 18">
        <text>L-valine + 2-oxoglutarate = 3-methyl-2-oxobutanoate + L-glutamate</text>
        <dbReference type="Rhea" id="RHEA:24813"/>
        <dbReference type="ChEBI" id="CHEBI:11851"/>
        <dbReference type="ChEBI" id="CHEBI:16810"/>
        <dbReference type="ChEBI" id="CHEBI:29985"/>
        <dbReference type="ChEBI" id="CHEBI:57762"/>
        <dbReference type="EC" id="2.6.1.42"/>
    </reaction>
</comment>
<evidence type="ECO:0000256" key="17">
    <source>
        <dbReference type="RuleBase" id="RU004516"/>
    </source>
</evidence>
<dbReference type="PROSITE" id="PS00770">
    <property type="entry name" value="AA_TRANSFER_CLASS_4"/>
    <property type="match status" value="1"/>
</dbReference>
<dbReference type="Pfam" id="PF01063">
    <property type="entry name" value="Aminotran_4"/>
    <property type="match status" value="1"/>
</dbReference>
<comment type="cofactor">
    <cofactor evidence="1 17">
        <name>pyridoxal 5'-phosphate</name>
        <dbReference type="ChEBI" id="CHEBI:597326"/>
    </cofactor>
</comment>
<dbReference type="SUPFAM" id="SSF56752">
    <property type="entry name" value="D-aminoacid aminotransferase-like PLP-dependent enzymes"/>
    <property type="match status" value="1"/>
</dbReference>
<dbReference type="InterPro" id="IPR036038">
    <property type="entry name" value="Aminotransferase-like"/>
</dbReference>
<comment type="catalytic activity">
    <reaction evidence="13 18">
        <text>L-isoleucine + 2-oxoglutarate = (S)-3-methyl-2-oxopentanoate + L-glutamate</text>
        <dbReference type="Rhea" id="RHEA:24801"/>
        <dbReference type="ChEBI" id="CHEBI:16810"/>
        <dbReference type="ChEBI" id="CHEBI:29985"/>
        <dbReference type="ChEBI" id="CHEBI:35146"/>
        <dbReference type="ChEBI" id="CHEBI:58045"/>
        <dbReference type="EC" id="2.6.1.42"/>
    </reaction>
</comment>
<keyword evidence="9 18" id="KW-0032">Aminotransferase</keyword>
<accession>A0A970B7I7</accession>
<keyword evidence="11 17" id="KW-0663">Pyridoxal phosphate</keyword>
<evidence type="ECO:0000256" key="3">
    <source>
        <dbReference type="ARBA" id="ARBA00004824"/>
    </source>
</evidence>
<evidence type="ECO:0000256" key="5">
    <source>
        <dbReference type="ARBA" id="ARBA00005072"/>
    </source>
</evidence>
<evidence type="ECO:0000256" key="6">
    <source>
        <dbReference type="ARBA" id="ARBA00009320"/>
    </source>
</evidence>
<dbReference type="GO" id="GO:0008652">
    <property type="term" value="P:amino acid biosynthetic process"/>
    <property type="evidence" value="ECO:0007669"/>
    <property type="project" value="UniProtKB-KW"/>
</dbReference>
<keyword evidence="18" id="KW-0100">Branched-chain amino acid biosynthesis</keyword>
<comment type="function">
    <text evidence="2">Acts on leucine, isoleucine and valine.</text>
</comment>
<comment type="pathway">
    <text evidence="4 19">Amino-acid biosynthesis; L-valine biosynthesis; L-valine from pyruvate: step 4/4.</text>
</comment>
<comment type="similarity">
    <text evidence="6 16">Belongs to the class-IV pyridoxal-phosphate-dependent aminotransferase family.</text>
</comment>
<dbReference type="GO" id="GO:0009082">
    <property type="term" value="P:branched-chain amino acid biosynthetic process"/>
    <property type="evidence" value="ECO:0007669"/>
    <property type="project" value="UniProtKB-KW"/>
</dbReference>
<evidence type="ECO:0000256" key="19">
    <source>
        <dbReference type="RuleBase" id="RU004519"/>
    </source>
</evidence>
<dbReference type="PANTHER" id="PTHR42825:SF7">
    <property type="entry name" value="BRANCHED-CHAIN-AMINO-ACID AMINOTRANSFERASE"/>
    <property type="match status" value="1"/>
</dbReference>
<feature type="modified residue" description="N6-(pyridoxal phosphate)lysine" evidence="15">
    <location>
        <position position="195"/>
    </location>
</feature>
<dbReference type="InterPro" id="IPR043131">
    <property type="entry name" value="BCAT-like_N"/>
</dbReference>
<reference evidence="20" key="1">
    <citation type="submission" date="2020-03" db="EMBL/GenBank/DDBJ databases">
        <title>Solimonas marina sp. nov., isolated from deep seawater of the Pacific Ocean.</title>
        <authorList>
            <person name="Liu X."/>
            <person name="Lai Q."/>
            <person name="Sun F."/>
            <person name="Gai Y."/>
            <person name="Li G."/>
            <person name="Shao Z."/>
        </authorList>
    </citation>
    <scope>NUCLEOTIDE SEQUENCE</scope>
    <source>
        <strain evidence="20">C16B3</strain>
    </source>
</reference>
<evidence type="ECO:0000256" key="13">
    <source>
        <dbReference type="ARBA" id="ARBA00048798"/>
    </source>
</evidence>
<name>A0A970B7I7_9GAMM</name>
<gene>
    <name evidence="20" type="ORF">G7Y82_16665</name>
</gene>
<comment type="catalytic activity">
    <reaction evidence="14 18">
        <text>L-leucine + 2-oxoglutarate = 4-methyl-2-oxopentanoate + L-glutamate</text>
        <dbReference type="Rhea" id="RHEA:18321"/>
        <dbReference type="ChEBI" id="CHEBI:16810"/>
        <dbReference type="ChEBI" id="CHEBI:17865"/>
        <dbReference type="ChEBI" id="CHEBI:29985"/>
        <dbReference type="ChEBI" id="CHEBI:57427"/>
        <dbReference type="EC" id="2.6.1.42"/>
    </reaction>
</comment>
<dbReference type="InterPro" id="IPR043132">
    <property type="entry name" value="BCAT-like_C"/>
</dbReference>
<dbReference type="Gene3D" id="3.30.470.10">
    <property type="match status" value="1"/>
</dbReference>
<evidence type="ECO:0000256" key="2">
    <source>
        <dbReference type="ARBA" id="ARBA00003109"/>
    </source>
</evidence>
<keyword evidence="21" id="KW-1185">Reference proteome</keyword>
<evidence type="ECO:0000256" key="1">
    <source>
        <dbReference type="ARBA" id="ARBA00001933"/>
    </source>
</evidence>
<dbReference type="InterPro" id="IPR001544">
    <property type="entry name" value="Aminotrans_IV"/>
</dbReference>
<comment type="pathway">
    <text evidence="3 19">Amino-acid biosynthesis; L-isoleucine biosynthesis; L-isoleucine from 2-oxobutanoate: step 4/4.</text>
</comment>
<dbReference type="NCBIfam" id="TIGR01123">
    <property type="entry name" value="ilvE_II"/>
    <property type="match status" value="1"/>
</dbReference>
<dbReference type="InterPro" id="IPR018300">
    <property type="entry name" value="Aminotrans_IV_CS"/>
</dbReference>
<protein>
    <recommendedName>
        <fullName evidence="8 18">Branched-chain-amino-acid aminotransferase</fullName>
        <ecNumber evidence="7 18">2.6.1.42</ecNumber>
    </recommendedName>
</protein>
<evidence type="ECO:0000313" key="20">
    <source>
        <dbReference type="EMBL" id="NKF23948.1"/>
    </source>
</evidence>
<dbReference type="InterPro" id="IPR033939">
    <property type="entry name" value="BCAT_family"/>
</dbReference>
<dbReference type="PIRSF" id="PIRSF006468">
    <property type="entry name" value="BCAT1"/>
    <property type="match status" value="1"/>
</dbReference>
<dbReference type="CDD" id="cd01557">
    <property type="entry name" value="BCAT_beta_family"/>
    <property type="match status" value="1"/>
</dbReference>
<evidence type="ECO:0000256" key="9">
    <source>
        <dbReference type="ARBA" id="ARBA00022576"/>
    </source>
</evidence>
<evidence type="ECO:0000313" key="21">
    <source>
        <dbReference type="Proteomes" id="UP000653472"/>
    </source>
</evidence>
<dbReference type="EMBL" id="JAAVXB010000010">
    <property type="protein sequence ID" value="NKF23948.1"/>
    <property type="molecule type" value="Genomic_DNA"/>
</dbReference>
<evidence type="ECO:0000256" key="16">
    <source>
        <dbReference type="RuleBase" id="RU004106"/>
    </source>
</evidence>
<comment type="caution">
    <text evidence="20">The sequence shown here is derived from an EMBL/GenBank/DDBJ whole genome shotgun (WGS) entry which is preliminary data.</text>
</comment>
<keyword evidence="18" id="KW-0028">Amino-acid biosynthesis</keyword>
<evidence type="ECO:0000256" key="4">
    <source>
        <dbReference type="ARBA" id="ARBA00004931"/>
    </source>
</evidence>
<dbReference type="GO" id="GO:0004084">
    <property type="term" value="F:branched-chain-amino-acid transaminase activity"/>
    <property type="evidence" value="ECO:0007669"/>
    <property type="project" value="UniProtKB-EC"/>
</dbReference>
<evidence type="ECO:0000256" key="18">
    <source>
        <dbReference type="RuleBase" id="RU004517"/>
    </source>
</evidence>
<evidence type="ECO:0000256" key="7">
    <source>
        <dbReference type="ARBA" id="ARBA00013053"/>
    </source>
</evidence>
<dbReference type="InterPro" id="IPR005786">
    <property type="entry name" value="B_amino_transII"/>
</dbReference>
<evidence type="ECO:0000256" key="15">
    <source>
        <dbReference type="PIRSR" id="PIRSR006468-1"/>
    </source>
</evidence>
<organism evidence="20 21">
    <name type="scientific">Solimonas marina</name>
    <dbReference type="NCBI Taxonomy" id="2714601"/>
    <lineage>
        <taxon>Bacteria</taxon>
        <taxon>Pseudomonadati</taxon>
        <taxon>Pseudomonadota</taxon>
        <taxon>Gammaproteobacteria</taxon>
        <taxon>Nevskiales</taxon>
        <taxon>Nevskiaceae</taxon>
        <taxon>Solimonas</taxon>
    </lineage>
</organism>
<dbReference type="EC" id="2.6.1.42" evidence="7 18"/>
<sequence>MMHTQPPGLYEAALPEDWPQPEALGFGQILGPYLVHAQHCAESGWHAPSVSARAALPVPMASAGLQYGFSVFEGLKAYRDASDRIHLFRPRDHARRLQHSAQRLVMPEPTEELFMTLCQLAVQVHARYVPPHGRGSLYLRPTLYAEEDALGFRPASRHRLAVAVTPCSDPVLRHNRLWAETELIRAAPGGIGAAKTGGNYAAGIAGQQRARQKGYDDVIWLDALTHRELAEAGTMNVFVQIGNEVLTPPLDGTILPGITRDSVLRLLRTEGVPVSEHRISLDELAAAGMAGQLGTAFGVGTAARLTMIDEISDGSTAIRFRDTGLATRLYDKLKQVQEGATHALREWRVAVPVPSSAD</sequence>
<evidence type="ECO:0000256" key="14">
    <source>
        <dbReference type="ARBA" id="ARBA00049229"/>
    </source>
</evidence>